<accession>A0ABC8RKF3</accession>
<organism evidence="1 2">
    <name type="scientific">Ilex paraguariensis</name>
    <name type="common">yerba mate</name>
    <dbReference type="NCBI Taxonomy" id="185542"/>
    <lineage>
        <taxon>Eukaryota</taxon>
        <taxon>Viridiplantae</taxon>
        <taxon>Streptophyta</taxon>
        <taxon>Embryophyta</taxon>
        <taxon>Tracheophyta</taxon>
        <taxon>Spermatophyta</taxon>
        <taxon>Magnoliopsida</taxon>
        <taxon>eudicotyledons</taxon>
        <taxon>Gunneridae</taxon>
        <taxon>Pentapetalae</taxon>
        <taxon>asterids</taxon>
        <taxon>campanulids</taxon>
        <taxon>Aquifoliales</taxon>
        <taxon>Aquifoliaceae</taxon>
        <taxon>Ilex</taxon>
    </lineage>
</organism>
<dbReference type="Proteomes" id="UP001642360">
    <property type="component" value="Unassembled WGS sequence"/>
</dbReference>
<keyword evidence="2" id="KW-1185">Reference proteome</keyword>
<evidence type="ECO:0000313" key="2">
    <source>
        <dbReference type="Proteomes" id="UP001642360"/>
    </source>
</evidence>
<comment type="caution">
    <text evidence="1">The sequence shown here is derived from an EMBL/GenBank/DDBJ whole genome shotgun (WGS) entry which is preliminary data.</text>
</comment>
<sequence length="76" mass="8609">MKTTPPAKITYSTKTIPVKDFAKTKTTPLISLMREDCAAQYPDKRPSMSEVTRRIEELCRSSLPNDPQPNVVKEID</sequence>
<reference evidence="1 2" key="1">
    <citation type="submission" date="2024-02" db="EMBL/GenBank/DDBJ databases">
        <authorList>
            <person name="Vignale AGUSTIN F."/>
            <person name="Sosa J E."/>
            <person name="Modenutti C."/>
        </authorList>
    </citation>
    <scope>NUCLEOTIDE SEQUENCE [LARGE SCALE GENOMIC DNA]</scope>
</reference>
<dbReference type="AlphaFoldDB" id="A0ABC8RKF3"/>
<dbReference type="EMBL" id="CAUOFW020001491">
    <property type="protein sequence ID" value="CAK9145456.1"/>
    <property type="molecule type" value="Genomic_DNA"/>
</dbReference>
<evidence type="ECO:0000313" key="1">
    <source>
        <dbReference type="EMBL" id="CAK9145456.1"/>
    </source>
</evidence>
<name>A0ABC8RKF3_9AQUA</name>
<protein>
    <submittedName>
        <fullName evidence="1">Uncharacterized protein</fullName>
    </submittedName>
</protein>
<gene>
    <name evidence="1" type="ORF">ILEXP_LOCUS13268</name>
</gene>
<proteinExistence type="predicted"/>